<keyword evidence="2" id="KW-0472">Membrane</keyword>
<proteinExistence type="predicted"/>
<accession>A0A6A6HE88</accession>
<dbReference type="Proteomes" id="UP000800092">
    <property type="component" value="Unassembled WGS sequence"/>
</dbReference>
<evidence type="ECO:0000256" key="1">
    <source>
        <dbReference type="SAM" id="MobiDB-lite"/>
    </source>
</evidence>
<gene>
    <name evidence="3" type="ORF">EV356DRAFT_513047</name>
</gene>
<feature type="region of interest" description="Disordered" evidence="1">
    <location>
        <begin position="103"/>
        <end position="130"/>
    </location>
</feature>
<evidence type="ECO:0000313" key="4">
    <source>
        <dbReference type="Proteomes" id="UP000800092"/>
    </source>
</evidence>
<protein>
    <submittedName>
        <fullName evidence="3">Uncharacterized protein</fullName>
    </submittedName>
</protein>
<feature type="compositionally biased region" description="Low complexity" evidence="1">
    <location>
        <begin position="103"/>
        <end position="112"/>
    </location>
</feature>
<keyword evidence="2" id="KW-0812">Transmembrane</keyword>
<evidence type="ECO:0000256" key="2">
    <source>
        <dbReference type="SAM" id="Phobius"/>
    </source>
</evidence>
<feature type="transmembrane region" description="Helical" evidence="2">
    <location>
        <begin position="60"/>
        <end position="83"/>
    </location>
</feature>
<keyword evidence="2" id="KW-1133">Transmembrane helix</keyword>
<keyword evidence="4" id="KW-1185">Reference proteome</keyword>
<dbReference type="EMBL" id="ML991785">
    <property type="protein sequence ID" value="KAF2236456.1"/>
    <property type="molecule type" value="Genomic_DNA"/>
</dbReference>
<feature type="region of interest" description="Disordered" evidence="1">
    <location>
        <begin position="26"/>
        <end position="47"/>
    </location>
</feature>
<sequence>MAVRDPAFWHRFSVAVHKDEESKGPVYATTTSISSPSSPPLKHQDSWLGRQEAKKRRRAIICWAFWLAFAGVLVGAVFVVLWLKTSGVLDRLMDKVDAMVEPGSSASATASPTPTPTPTPPVGGGGNGKRALEGMRVYTYYG</sequence>
<organism evidence="3 4">
    <name type="scientific">Viridothelium virens</name>
    <name type="common">Speckled blister lichen</name>
    <name type="synonym">Trypethelium virens</name>
    <dbReference type="NCBI Taxonomy" id="1048519"/>
    <lineage>
        <taxon>Eukaryota</taxon>
        <taxon>Fungi</taxon>
        <taxon>Dikarya</taxon>
        <taxon>Ascomycota</taxon>
        <taxon>Pezizomycotina</taxon>
        <taxon>Dothideomycetes</taxon>
        <taxon>Dothideomycetes incertae sedis</taxon>
        <taxon>Trypetheliales</taxon>
        <taxon>Trypetheliaceae</taxon>
        <taxon>Viridothelium</taxon>
    </lineage>
</organism>
<dbReference type="AlphaFoldDB" id="A0A6A6HE88"/>
<evidence type="ECO:0000313" key="3">
    <source>
        <dbReference type="EMBL" id="KAF2236456.1"/>
    </source>
</evidence>
<name>A0A6A6HE88_VIRVR</name>
<reference evidence="3" key="1">
    <citation type="journal article" date="2020" name="Stud. Mycol.">
        <title>101 Dothideomycetes genomes: a test case for predicting lifestyles and emergence of pathogens.</title>
        <authorList>
            <person name="Haridas S."/>
            <person name="Albert R."/>
            <person name="Binder M."/>
            <person name="Bloem J."/>
            <person name="Labutti K."/>
            <person name="Salamov A."/>
            <person name="Andreopoulos B."/>
            <person name="Baker S."/>
            <person name="Barry K."/>
            <person name="Bills G."/>
            <person name="Bluhm B."/>
            <person name="Cannon C."/>
            <person name="Castanera R."/>
            <person name="Culley D."/>
            <person name="Daum C."/>
            <person name="Ezra D."/>
            <person name="Gonzalez J."/>
            <person name="Henrissat B."/>
            <person name="Kuo A."/>
            <person name="Liang C."/>
            <person name="Lipzen A."/>
            <person name="Lutzoni F."/>
            <person name="Magnuson J."/>
            <person name="Mondo S."/>
            <person name="Nolan M."/>
            <person name="Ohm R."/>
            <person name="Pangilinan J."/>
            <person name="Park H.-J."/>
            <person name="Ramirez L."/>
            <person name="Alfaro M."/>
            <person name="Sun H."/>
            <person name="Tritt A."/>
            <person name="Yoshinaga Y."/>
            <person name="Zwiers L.-H."/>
            <person name="Turgeon B."/>
            <person name="Goodwin S."/>
            <person name="Spatafora J."/>
            <person name="Crous P."/>
            <person name="Grigoriev I."/>
        </authorList>
    </citation>
    <scope>NUCLEOTIDE SEQUENCE</scope>
    <source>
        <strain evidence="3">Tuck. ex Michener</strain>
    </source>
</reference>